<protein>
    <submittedName>
        <fullName evidence="1">Uncharacterized protein</fullName>
    </submittedName>
</protein>
<dbReference type="Proteomes" id="UP000663722">
    <property type="component" value="Chromosome"/>
</dbReference>
<name>A0A975BRT4_9BACT</name>
<proteinExistence type="predicted"/>
<gene>
    <name evidence="1" type="ORF">dnm_059460</name>
</gene>
<evidence type="ECO:0000313" key="2">
    <source>
        <dbReference type="Proteomes" id="UP000663722"/>
    </source>
</evidence>
<dbReference type="EMBL" id="CP061800">
    <property type="protein sequence ID" value="QTA89890.1"/>
    <property type="molecule type" value="Genomic_DNA"/>
</dbReference>
<keyword evidence="2" id="KW-1185">Reference proteome</keyword>
<organism evidence="1 2">
    <name type="scientific">Desulfonema magnum</name>
    <dbReference type="NCBI Taxonomy" id="45655"/>
    <lineage>
        <taxon>Bacteria</taxon>
        <taxon>Pseudomonadati</taxon>
        <taxon>Thermodesulfobacteriota</taxon>
        <taxon>Desulfobacteria</taxon>
        <taxon>Desulfobacterales</taxon>
        <taxon>Desulfococcaceae</taxon>
        <taxon>Desulfonema</taxon>
    </lineage>
</organism>
<accession>A0A975BRT4</accession>
<sequence>MFTIHDTLLSGQCQTARIIKWSVDGKCPEPLTVEHSR</sequence>
<evidence type="ECO:0000313" key="1">
    <source>
        <dbReference type="EMBL" id="QTA89890.1"/>
    </source>
</evidence>
<dbReference type="KEGG" id="dmm:dnm_059460"/>
<reference evidence="1" key="1">
    <citation type="journal article" date="2021" name="Microb. Physiol.">
        <title>Proteogenomic Insights into the Physiology of Marine, Sulfate-Reducing, Filamentous Desulfonema limicola and Desulfonema magnum.</title>
        <authorList>
            <person name="Schnaars V."/>
            <person name="Wohlbrand L."/>
            <person name="Scheve S."/>
            <person name="Hinrichs C."/>
            <person name="Reinhardt R."/>
            <person name="Rabus R."/>
        </authorList>
    </citation>
    <scope>NUCLEOTIDE SEQUENCE</scope>
    <source>
        <strain evidence="1">4be13</strain>
    </source>
</reference>
<dbReference type="AlphaFoldDB" id="A0A975BRT4"/>